<evidence type="ECO:0000256" key="5">
    <source>
        <dbReference type="ARBA" id="ARBA00022692"/>
    </source>
</evidence>
<comment type="similarity">
    <text evidence="2">Belongs to the autoinducer-2 exporter (AI-2E) (TC 2.A.86) family.</text>
</comment>
<evidence type="ECO:0000256" key="6">
    <source>
        <dbReference type="ARBA" id="ARBA00022989"/>
    </source>
</evidence>
<dbReference type="GO" id="GO:0005886">
    <property type="term" value="C:plasma membrane"/>
    <property type="evidence" value="ECO:0007669"/>
    <property type="project" value="UniProtKB-SubCell"/>
</dbReference>
<evidence type="ECO:0000256" key="7">
    <source>
        <dbReference type="ARBA" id="ARBA00023136"/>
    </source>
</evidence>
<feature type="transmembrane region" description="Helical" evidence="8">
    <location>
        <begin position="266"/>
        <end position="284"/>
    </location>
</feature>
<feature type="transmembrane region" description="Helical" evidence="8">
    <location>
        <begin position="9"/>
        <end position="28"/>
    </location>
</feature>
<dbReference type="Proteomes" id="UP000185221">
    <property type="component" value="Unassembled WGS sequence"/>
</dbReference>
<accession>A0A1N6DUW1</accession>
<feature type="transmembrane region" description="Helical" evidence="8">
    <location>
        <begin position="149"/>
        <end position="166"/>
    </location>
</feature>
<dbReference type="RefSeq" id="WP_074224083.1">
    <property type="nucleotide sequence ID" value="NZ_FSRC01000001.1"/>
</dbReference>
<evidence type="ECO:0000313" key="9">
    <source>
        <dbReference type="EMBL" id="SIN74497.1"/>
    </source>
</evidence>
<comment type="subcellular location">
    <subcellularLocation>
        <location evidence="1">Cell membrane</location>
        <topology evidence="1">Multi-pass membrane protein</topology>
    </subcellularLocation>
</comment>
<keyword evidence="4" id="KW-1003">Cell membrane</keyword>
<dbReference type="PANTHER" id="PTHR21716:SF53">
    <property type="entry name" value="PERMEASE PERM-RELATED"/>
    <property type="match status" value="1"/>
</dbReference>
<evidence type="ECO:0000256" key="3">
    <source>
        <dbReference type="ARBA" id="ARBA00022448"/>
    </source>
</evidence>
<evidence type="ECO:0000256" key="4">
    <source>
        <dbReference type="ARBA" id="ARBA00022475"/>
    </source>
</evidence>
<reference evidence="10" key="1">
    <citation type="submission" date="2016-11" db="EMBL/GenBank/DDBJ databases">
        <authorList>
            <person name="Varghese N."/>
            <person name="Submissions S."/>
        </authorList>
    </citation>
    <scope>NUCLEOTIDE SEQUENCE [LARGE SCALE GENOMIC DNA]</scope>
    <source>
        <strain evidence="10">DSM 15292</strain>
    </source>
</reference>
<evidence type="ECO:0000313" key="10">
    <source>
        <dbReference type="Proteomes" id="UP000185221"/>
    </source>
</evidence>
<evidence type="ECO:0000256" key="8">
    <source>
        <dbReference type="SAM" id="Phobius"/>
    </source>
</evidence>
<organism evidence="9 10">
    <name type="scientific">Algoriphagus halophilus</name>
    <dbReference type="NCBI Taxonomy" id="226505"/>
    <lineage>
        <taxon>Bacteria</taxon>
        <taxon>Pseudomonadati</taxon>
        <taxon>Bacteroidota</taxon>
        <taxon>Cytophagia</taxon>
        <taxon>Cytophagales</taxon>
        <taxon>Cyclobacteriaceae</taxon>
        <taxon>Algoriphagus</taxon>
    </lineage>
</organism>
<dbReference type="InterPro" id="IPR002549">
    <property type="entry name" value="AI-2E-like"/>
</dbReference>
<feature type="transmembrane region" description="Helical" evidence="8">
    <location>
        <begin position="229"/>
        <end position="259"/>
    </location>
</feature>
<keyword evidence="7 8" id="KW-0472">Membrane</keyword>
<protein>
    <submittedName>
        <fullName evidence="9">Predicted PurR-regulated permease PerM</fullName>
    </submittedName>
</protein>
<keyword evidence="6 8" id="KW-1133">Transmembrane helix</keyword>
<name>A0A1N6DUW1_9BACT</name>
<proteinExistence type="inferred from homology"/>
<sequence length="362" mass="40829">MQSSSINSRLFGITALLICFVLIVLILILAKSFLIPLAWSLLIALASFRMLNKIENRYRINRMISSLVYVILILLIILMLFYFFYIEIVSIIKGIPDFSILLIESIQQTILLLEDYGIHLPLIDQNQIHIWISNHSETISNVLKSLGKSFGEIFLVGLYLFFILYYRDNYLYYLKLKTKGIETFSVKKKQVTEISDVISNFLFGLFSITFILTILLLVLFLAIGLKYALFFALLVSLLTLIPYIGNPIGMIIVVIFAIISSDDLTLPALALGSILVGNALKSYVFKPIIIGNKINLNAFVIFLSVILGGLIWGISGMILFMPFAGILKVMMQYNDRTKPLVALFVSIPKDIINSENDPESAK</sequence>
<feature type="transmembrane region" description="Helical" evidence="8">
    <location>
        <begin position="34"/>
        <end position="51"/>
    </location>
</feature>
<feature type="transmembrane region" description="Helical" evidence="8">
    <location>
        <begin position="296"/>
        <end position="327"/>
    </location>
</feature>
<gene>
    <name evidence="9" type="ORF">SAMN05444394_1413</name>
</gene>
<dbReference type="PANTHER" id="PTHR21716">
    <property type="entry name" value="TRANSMEMBRANE PROTEIN"/>
    <property type="match status" value="1"/>
</dbReference>
<dbReference type="OrthoDB" id="9793390at2"/>
<keyword evidence="5 8" id="KW-0812">Transmembrane</keyword>
<feature type="transmembrane region" description="Helical" evidence="8">
    <location>
        <begin position="63"/>
        <end position="85"/>
    </location>
</feature>
<dbReference type="AlphaFoldDB" id="A0A1N6DUW1"/>
<keyword evidence="10" id="KW-1185">Reference proteome</keyword>
<evidence type="ECO:0000256" key="2">
    <source>
        <dbReference type="ARBA" id="ARBA00009773"/>
    </source>
</evidence>
<dbReference type="Pfam" id="PF01594">
    <property type="entry name" value="AI-2E_transport"/>
    <property type="match status" value="1"/>
</dbReference>
<dbReference type="EMBL" id="FSRC01000001">
    <property type="protein sequence ID" value="SIN74497.1"/>
    <property type="molecule type" value="Genomic_DNA"/>
</dbReference>
<keyword evidence="3" id="KW-0813">Transport</keyword>
<feature type="transmembrane region" description="Helical" evidence="8">
    <location>
        <begin position="197"/>
        <end position="223"/>
    </location>
</feature>
<evidence type="ECO:0000256" key="1">
    <source>
        <dbReference type="ARBA" id="ARBA00004651"/>
    </source>
</evidence>
<dbReference type="STRING" id="226505.SAMN05444394_1413"/>